<accession>A0A5E8BJ44</accession>
<dbReference type="Proteomes" id="UP000398389">
    <property type="component" value="Unassembled WGS sequence"/>
</dbReference>
<organism evidence="9 10">
    <name type="scientific">Magnusiomyces paraingens</name>
    <dbReference type="NCBI Taxonomy" id="2606893"/>
    <lineage>
        <taxon>Eukaryota</taxon>
        <taxon>Fungi</taxon>
        <taxon>Dikarya</taxon>
        <taxon>Ascomycota</taxon>
        <taxon>Saccharomycotina</taxon>
        <taxon>Dipodascomycetes</taxon>
        <taxon>Dipodascales</taxon>
        <taxon>Dipodascaceae</taxon>
        <taxon>Magnusiomyces</taxon>
    </lineage>
</organism>
<dbReference type="AlphaFoldDB" id="A0A5E8BJ44"/>
<evidence type="ECO:0000256" key="5">
    <source>
        <dbReference type="ARBA" id="ARBA00022694"/>
    </source>
</evidence>
<dbReference type="Pfam" id="PF08617">
    <property type="entry name" value="CGI-121"/>
    <property type="match status" value="1"/>
</dbReference>
<keyword evidence="10" id="KW-1185">Reference proteome</keyword>
<evidence type="ECO:0000256" key="2">
    <source>
        <dbReference type="ARBA" id="ARBA00005546"/>
    </source>
</evidence>
<evidence type="ECO:0000256" key="4">
    <source>
        <dbReference type="ARBA" id="ARBA00016009"/>
    </source>
</evidence>
<dbReference type="Gene3D" id="3.30.2380.10">
    <property type="entry name" value="CGI121/TPRKB"/>
    <property type="match status" value="2"/>
</dbReference>
<dbReference type="GeneID" id="43581968"/>
<protein>
    <recommendedName>
        <fullName evidence="4">EKC/KEOPS complex subunit CGI121</fullName>
    </recommendedName>
    <alternativeName>
        <fullName evidence="3">EKC/KEOPS complex subunit cgi121</fullName>
    </alternativeName>
</protein>
<evidence type="ECO:0000256" key="6">
    <source>
        <dbReference type="ARBA" id="ARBA00023242"/>
    </source>
</evidence>
<dbReference type="InterPro" id="IPR013926">
    <property type="entry name" value="CGI121/TPRKB"/>
</dbReference>
<dbReference type="InterPro" id="IPR036504">
    <property type="entry name" value="CGI121/TPRKB_sf"/>
</dbReference>
<dbReference type="GO" id="GO:0005634">
    <property type="term" value="C:nucleus"/>
    <property type="evidence" value="ECO:0007669"/>
    <property type="project" value="UniProtKB-SubCell"/>
</dbReference>
<evidence type="ECO:0000313" key="10">
    <source>
        <dbReference type="Proteomes" id="UP000398389"/>
    </source>
</evidence>
<comment type="similarity">
    <text evidence="2 8">Belongs to the CGI121/TPRKB family.</text>
</comment>
<dbReference type="SUPFAM" id="SSF143870">
    <property type="entry name" value="PF0523-like"/>
    <property type="match status" value="1"/>
</dbReference>
<keyword evidence="6 8" id="KW-0539">Nucleus</keyword>
<sequence>MHTQDFEVVIKVPQFSNYLILISLFEDVNNASEIRSQLLHGNPQYEYAFVDTTTIMDGLRRFGISDNSRSFFAVKIIKGSTSSDKSDAGNRSLYQPYLDFLIEKVKGRQIQVANLTIEKLSDFKVIKKNYKLSASLIHPTQINTALISAISLRGA</sequence>
<proteinExistence type="inferred from homology"/>
<dbReference type="GO" id="GO:0002949">
    <property type="term" value="P:tRNA threonylcarbamoyladenosine modification"/>
    <property type="evidence" value="ECO:0007669"/>
    <property type="project" value="TreeGrafter"/>
</dbReference>
<dbReference type="PANTHER" id="PTHR15840">
    <property type="entry name" value="CGI-121 FAMILY MEMBER"/>
    <property type="match status" value="1"/>
</dbReference>
<evidence type="ECO:0000313" key="9">
    <source>
        <dbReference type="EMBL" id="VVT51600.1"/>
    </source>
</evidence>
<evidence type="ECO:0000256" key="1">
    <source>
        <dbReference type="ARBA" id="ARBA00004123"/>
    </source>
</evidence>
<name>A0A5E8BJ44_9ASCO</name>
<evidence type="ECO:0000256" key="3">
    <source>
        <dbReference type="ARBA" id="ARBA00015316"/>
    </source>
</evidence>
<evidence type="ECO:0000256" key="8">
    <source>
        <dbReference type="RuleBase" id="RU004398"/>
    </source>
</evidence>
<dbReference type="GO" id="GO:0000408">
    <property type="term" value="C:EKC/KEOPS complex"/>
    <property type="evidence" value="ECO:0007669"/>
    <property type="project" value="TreeGrafter"/>
</dbReference>
<dbReference type="EMBL" id="CABVLU010000002">
    <property type="protein sequence ID" value="VVT51600.1"/>
    <property type="molecule type" value="Genomic_DNA"/>
</dbReference>
<dbReference type="PANTHER" id="PTHR15840:SF10">
    <property type="entry name" value="EKC_KEOPS COMPLEX SUBUNIT TPRKB"/>
    <property type="match status" value="1"/>
</dbReference>
<dbReference type="RefSeq" id="XP_031853759.1">
    <property type="nucleotide sequence ID" value="XM_031997868.1"/>
</dbReference>
<keyword evidence="5" id="KW-0819">tRNA processing</keyword>
<comment type="subcellular location">
    <subcellularLocation>
        <location evidence="1">Nucleus</location>
    </subcellularLocation>
</comment>
<gene>
    <name evidence="9" type="ORF">SAPINGB_P003150</name>
</gene>
<dbReference type="OrthoDB" id="329139at2759"/>
<dbReference type="GO" id="GO:0005829">
    <property type="term" value="C:cytosol"/>
    <property type="evidence" value="ECO:0007669"/>
    <property type="project" value="TreeGrafter"/>
</dbReference>
<evidence type="ECO:0000256" key="7">
    <source>
        <dbReference type="ARBA" id="ARBA00025043"/>
    </source>
</evidence>
<reference evidence="9 10" key="1">
    <citation type="submission" date="2019-09" db="EMBL/GenBank/DDBJ databases">
        <authorList>
            <person name="Brejova B."/>
        </authorList>
    </citation>
    <scope>NUCLEOTIDE SEQUENCE [LARGE SCALE GENOMIC DNA]</scope>
</reference>
<comment type="function">
    <text evidence="7">Component of the EKC/KEOPS complex that is required for the formation of a threonylcarbamoyl group on adenosine at position 37 (t(6)A37) in tRNAs that read codons beginning with adenine. The complex is probably involved in the transfer of the threonylcarbamoyl moiety of threonylcarbamoyl-AMP (TC-AMP) to the N6 group of A37. CGI121 acts as an allosteric effector that regulates the t(6)A activity of the complex. The EKC/KEOPS complex also promotes both telomere uncapping and telomere elongation. The complex is required for efficient recruitment of transcriptional coactivators. CGI121 is not required for tRNA modification.</text>
</comment>